<dbReference type="AlphaFoldDB" id="A0A5Y2QS31"/>
<feature type="signal peptide" evidence="1">
    <location>
        <begin position="1"/>
        <end position="17"/>
    </location>
</feature>
<gene>
    <name evidence="2" type="ORF">FLP03_22185</name>
</gene>
<comment type="caution">
    <text evidence="2">The sequence shown here is derived from an EMBL/GenBank/DDBJ whole genome shotgun (WGS) entry which is preliminary data.</text>
</comment>
<reference evidence="2" key="1">
    <citation type="submission" date="2019-07" db="EMBL/GenBank/DDBJ databases">
        <authorList>
            <consortium name="GenomeTrakr network: Whole genome sequencing for foodborne pathogen traceback"/>
        </authorList>
    </citation>
    <scope>NUCLEOTIDE SEQUENCE [LARGE SCALE GENOMIC DNA]</scope>
    <source>
        <strain evidence="2">FDA00014297</strain>
    </source>
</reference>
<feature type="chain" id="PRO_5024791717" description="Lipoprotein" evidence="1">
    <location>
        <begin position="18"/>
        <end position="127"/>
    </location>
</feature>
<dbReference type="PROSITE" id="PS51257">
    <property type="entry name" value="PROKAR_LIPOPROTEIN"/>
    <property type="match status" value="1"/>
</dbReference>
<evidence type="ECO:0000313" key="2">
    <source>
        <dbReference type="EMBL" id="ECF4924841.1"/>
    </source>
</evidence>
<keyword evidence="1" id="KW-0732">Signal</keyword>
<organism evidence="2">
    <name type="scientific">Salmonella enterica subsp. arizonae</name>
    <dbReference type="NCBI Taxonomy" id="59203"/>
    <lineage>
        <taxon>Bacteria</taxon>
        <taxon>Pseudomonadati</taxon>
        <taxon>Pseudomonadota</taxon>
        <taxon>Gammaproteobacteria</taxon>
        <taxon>Enterobacterales</taxon>
        <taxon>Enterobacteriaceae</taxon>
        <taxon>Salmonella</taxon>
    </lineage>
</organism>
<dbReference type="EMBL" id="AAILJL010000032">
    <property type="protein sequence ID" value="ECF4924841.1"/>
    <property type="molecule type" value="Genomic_DNA"/>
</dbReference>
<evidence type="ECO:0008006" key="3">
    <source>
        <dbReference type="Google" id="ProtNLM"/>
    </source>
</evidence>
<protein>
    <recommendedName>
        <fullName evidence="3">Lipoprotein</fullName>
    </recommendedName>
</protein>
<name>A0A5Y2QS31_SALER</name>
<accession>A0A5Y2QS31</accession>
<sequence length="127" mass="14261">MRKLCLSLFFISFTSMACMTGHWESMNKSSTFSIDINQSGEHIRGKYCFITNNGNRVDCVEQDDADNISGSIKSGVAKVQYESTFGGQGRATIVLKDKKMIYTIDDKTPFIQANMSVPNEIQLTRTR</sequence>
<evidence type="ECO:0000256" key="1">
    <source>
        <dbReference type="SAM" id="SignalP"/>
    </source>
</evidence>
<dbReference type="Proteomes" id="UP000839641">
    <property type="component" value="Unassembled WGS sequence"/>
</dbReference>
<proteinExistence type="predicted"/>